<gene>
    <name evidence="2" type="ORF">LCGC14_1913110</name>
</gene>
<organism evidence="2">
    <name type="scientific">marine sediment metagenome</name>
    <dbReference type="NCBI Taxonomy" id="412755"/>
    <lineage>
        <taxon>unclassified sequences</taxon>
        <taxon>metagenomes</taxon>
        <taxon>ecological metagenomes</taxon>
    </lineage>
</organism>
<keyword evidence="1" id="KW-1133">Transmembrane helix</keyword>
<dbReference type="AlphaFoldDB" id="A0A0F9IR05"/>
<accession>A0A0F9IR05</accession>
<keyword evidence="1" id="KW-0472">Membrane</keyword>
<name>A0A0F9IR05_9ZZZZ</name>
<keyword evidence="1" id="KW-0812">Transmembrane</keyword>
<evidence type="ECO:0000313" key="2">
    <source>
        <dbReference type="EMBL" id="KKL89592.1"/>
    </source>
</evidence>
<protein>
    <submittedName>
        <fullName evidence="2">Uncharacterized protein</fullName>
    </submittedName>
</protein>
<comment type="caution">
    <text evidence="2">The sequence shown here is derived from an EMBL/GenBank/DDBJ whole genome shotgun (WGS) entry which is preliminary data.</text>
</comment>
<feature type="non-terminal residue" evidence="2">
    <location>
        <position position="1"/>
    </location>
</feature>
<dbReference type="EMBL" id="LAZR01020244">
    <property type="protein sequence ID" value="KKL89592.1"/>
    <property type="molecule type" value="Genomic_DNA"/>
</dbReference>
<proteinExistence type="predicted"/>
<reference evidence="2" key="1">
    <citation type="journal article" date="2015" name="Nature">
        <title>Complex archaea that bridge the gap between prokaryotes and eukaryotes.</title>
        <authorList>
            <person name="Spang A."/>
            <person name="Saw J.H."/>
            <person name="Jorgensen S.L."/>
            <person name="Zaremba-Niedzwiedzka K."/>
            <person name="Martijn J."/>
            <person name="Lind A.E."/>
            <person name="van Eijk R."/>
            <person name="Schleper C."/>
            <person name="Guy L."/>
            <person name="Ettema T.J."/>
        </authorList>
    </citation>
    <scope>NUCLEOTIDE SEQUENCE</scope>
</reference>
<evidence type="ECO:0000256" key="1">
    <source>
        <dbReference type="SAM" id="Phobius"/>
    </source>
</evidence>
<feature type="transmembrane region" description="Helical" evidence="1">
    <location>
        <begin position="41"/>
        <end position="64"/>
    </location>
</feature>
<sequence length="66" mass="6887">LTTCNIKYGTSKTALINTQATTRALLNVGVEITGLTTGVKYYAQVSPVLAATFIGSLSGIYYGVPT</sequence>